<evidence type="ECO:0000256" key="2">
    <source>
        <dbReference type="ARBA" id="ARBA00023002"/>
    </source>
</evidence>
<dbReference type="InterPro" id="IPR047618">
    <property type="entry name" value="QOR-like"/>
</dbReference>
<dbReference type="InterPro" id="IPR011032">
    <property type="entry name" value="GroES-like_sf"/>
</dbReference>
<dbReference type="GO" id="GO:0035925">
    <property type="term" value="F:mRNA 3'-UTR AU-rich region binding"/>
    <property type="evidence" value="ECO:0007669"/>
    <property type="project" value="TreeGrafter"/>
</dbReference>
<feature type="compositionally biased region" description="Polar residues" evidence="5">
    <location>
        <begin position="1"/>
        <end position="11"/>
    </location>
</feature>
<reference evidence="7" key="1">
    <citation type="submission" date="2022-08" db="EMBL/GenBank/DDBJ databases">
        <authorList>
            <consortium name="DOE Joint Genome Institute"/>
            <person name="Min B."/>
            <person name="Riley R."/>
            <person name="Sierra-Patev S."/>
            <person name="Naranjo-Ortiz M."/>
            <person name="Looney B."/>
            <person name="Konkel Z."/>
            <person name="Slot J.C."/>
            <person name="Sakamoto Y."/>
            <person name="Steenwyk J.L."/>
            <person name="Rokas A."/>
            <person name="Carro J."/>
            <person name="Camarero S."/>
            <person name="Ferreira P."/>
            <person name="Molpeceres G."/>
            <person name="Ruiz-Duenas F.J."/>
            <person name="Serrano A."/>
            <person name="Henrissat B."/>
            <person name="Drula E."/>
            <person name="Hughes K.W."/>
            <person name="Mata J.L."/>
            <person name="Ishikawa N.K."/>
            <person name="Vargas-Isla R."/>
            <person name="Ushijima S."/>
            <person name="Smith C.A."/>
            <person name="Ahrendt S."/>
            <person name="Andreopoulos W."/>
            <person name="He G."/>
            <person name="Labutti K."/>
            <person name="Lipzen A."/>
            <person name="Ng V."/>
            <person name="Sandor L."/>
            <person name="Barry K."/>
            <person name="Martinez A.T."/>
            <person name="Xiao Y."/>
            <person name="Gibbons J.G."/>
            <person name="Terashima K."/>
            <person name="Hibbett D.S."/>
            <person name="Grigoriev I.V."/>
        </authorList>
    </citation>
    <scope>NUCLEOTIDE SEQUENCE</scope>
    <source>
        <strain evidence="7">TFB9207</strain>
    </source>
</reference>
<dbReference type="Gene3D" id="3.90.180.10">
    <property type="entry name" value="Medium-chain alcohol dehydrogenases, catalytic domain"/>
    <property type="match status" value="1"/>
</dbReference>
<feature type="region of interest" description="Disordered" evidence="5">
    <location>
        <begin position="1"/>
        <end position="23"/>
    </location>
</feature>
<evidence type="ECO:0000256" key="3">
    <source>
        <dbReference type="ARBA" id="ARBA00043088"/>
    </source>
</evidence>
<gene>
    <name evidence="7" type="ORF">F5878DRAFT_260816</name>
</gene>
<evidence type="ECO:0000256" key="5">
    <source>
        <dbReference type="SAM" id="MobiDB-lite"/>
    </source>
</evidence>
<organism evidence="7 8">
    <name type="scientific">Lentinula raphanica</name>
    <dbReference type="NCBI Taxonomy" id="153919"/>
    <lineage>
        <taxon>Eukaryota</taxon>
        <taxon>Fungi</taxon>
        <taxon>Dikarya</taxon>
        <taxon>Basidiomycota</taxon>
        <taxon>Agaricomycotina</taxon>
        <taxon>Agaricomycetes</taxon>
        <taxon>Agaricomycetidae</taxon>
        <taxon>Agaricales</taxon>
        <taxon>Marasmiineae</taxon>
        <taxon>Omphalotaceae</taxon>
        <taxon>Lentinula</taxon>
    </lineage>
</organism>
<dbReference type="InterPro" id="IPR013149">
    <property type="entry name" value="ADH-like_C"/>
</dbReference>
<keyword evidence="8" id="KW-1185">Reference proteome</keyword>
<accession>A0AA38UFQ2</accession>
<dbReference type="SUPFAM" id="SSF51735">
    <property type="entry name" value="NAD(P)-binding Rossmann-fold domains"/>
    <property type="match status" value="1"/>
</dbReference>
<evidence type="ECO:0000313" key="7">
    <source>
        <dbReference type="EMBL" id="KAJ3836417.1"/>
    </source>
</evidence>
<feature type="domain" description="Enoyl reductase (ER)" evidence="6">
    <location>
        <begin position="39"/>
        <end position="359"/>
    </location>
</feature>
<dbReference type="SMART" id="SM00829">
    <property type="entry name" value="PKS_ER"/>
    <property type="match status" value="1"/>
</dbReference>
<dbReference type="InterPro" id="IPR013154">
    <property type="entry name" value="ADH-like_N"/>
</dbReference>
<dbReference type="Pfam" id="PF00107">
    <property type="entry name" value="ADH_zinc_N"/>
    <property type="match status" value="1"/>
</dbReference>
<proteinExistence type="predicted"/>
<dbReference type="AlphaFoldDB" id="A0AA38UFQ2"/>
<dbReference type="GO" id="GO:0003960">
    <property type="term" value="F:quinone reductase (NADPH) activity"/>
    <property type="evidence" value="ECO:0007669"/>
    <property type="project" value="InterPro"/>
</dbReference>
<evidence type="ECO:0000313" key="8">
    <source>
        <dbReference type="Proteomes" id="UP001163846"/>
    </source>
</evidence>
<evidence type="ECO:0000259" key="6">
    <source>
        <dbReference type="SMART" id="SM00829"/>
    </source>
</evidence>
<dbReference type="GO" id="GO:0005829">
    <property type="term" value="C:cytosol"/>
    <property type="evidence" value="ECO:0007669"/>
    <property type="project" value="TreeGrafter"/>
</dbReference>
<comment type="caution">
    <text evidence="7">The sequence shown here is derived from an EMBL/GenBank/DDBJ whole genome shotgun (WGS) entry which is preliminary data.</text>
</comment>
<evidence type="ECO:0000256" key="1">
    <source>
        <dbReference type="ARBA" id="ARBA00022857"/>
    </source>
</evidence>
<keyword evidence="1" id="KW-0521">NADP</keyword>
<dbReference type="Gene3D" id="3.40.50.720">
    <property type="entry name" value="NAD(P)-binding Rossmann-like Domain"/>
    <property type="match status" value="1"/>
</dbReference>
<evidence type="ECO:0000256" key="4">
    <source>
        <dbReference type="ARBA" id="ARBA00070796"/>
    </source>
</evidence>
<dbReference type="Pfam" id="PF08240">
    <property type="entry name" value="ADH_N"/>
    <property type="match status" value="1"/>
</dbReference>
<name>A0AA38UFQ2_9AGAR</name>
<dbReference type="GO" id="GO:0070402">
    <property type="term" value="F:NADPH binding"/>
    <property type="evidence" value="ECO:0007669"/>
    <property type="project" value="TreeGrafter"/>
</dbReference>
<dbReference type="CDD" id="cd05286">
    <property type="entry name" value="QOR2"/>
    <property type="match status" value="1"/>
</dbReference>
<dbReference type="InterPro" id="IPR020843">
    <property type="entry name" value="ER"/>
</dbReference>
<dbReference type="SUPFAM" id="SSF50129">
    <property type="entry name" value="GroES-like"/>
    <property type="match status" value="1"/>
</dbReference>
<sequence length="363" mass="39412">MSTESVPNFNGSKPGHETQDNISTSFPSTVEALAIATTGDIDVIEKMTLPFPKVNPGDLVVKIEYIGVNFIDTYFRQGLYPLDHFPATIGEEAAGIIVALPSDLEVLENPNYKRQGFEIGMSVAVTTMGTDQTYISIPWSRAFPTRGVSTRIAAASITQVATAITFMSEAYTVSPDDTVFIHTIAGGLGLIFTQYAKHLGARVIGTTSTKEKAELARRNGADEVILYKEEDVVERVTVLTGGKGVDVVYDGVGKDTFEMDFDLLKRKGTLVSVGNASGPVPPFSVLKLMPKNIKLVRPSVTNYVVTAEEAWEIGGKIFSLISEGVLKVNIYKEYPFTTEGGRQAQRDLTNGRTMGKLLIRVAE</sequence>
<dbReference type="FunFam" id="3.40.50.720:FF:000053">
    <property type="entry name" value="Quinone oxidoreductase 1"/>
    <property type="match status" value="1"/>
</dbReference>
<dbReference type="PANTHER" id="PTHR48106">
    <property type="entry name" value="QUINONE OXIDOREDUCTASE PIG3-RELATED"/>
    <property type="match status" value="1"/>
</dbReference>
<keyword evidence="2" id="KW-0560">Oxidoreductase</keyword>
<dbReference type="EMBL" id="MU806322">
    <property type="protein sequence ID" value="KAJ3836417.1"/>
    <property type="molecule type" value="Genomic_DNA"/>
</dbReference>
<dbReference type="PANTHER" id="PTHR48106:SF13">
    <property type="entry name" value="QUINONE OXIDOREDUCTASE-RELATED"/>
    <property type="match status" value="1"/>
</dbReference>
<protein>
    <recommendedName>
        <fullName evidence="4">Probable quinone oxidoreductase</fullName>
    </recommendedName>
    <alternativeName>
        <fullName evidence="3">NADPH:quinone reductase</fullName>
    </alternativeName>
</protein>
<dbReference type="Proteomes" id="UP001163846">
    <property type="component" value="Unassembled WGS sequence"/>
</dbReference>
<dbReference type="InterPro" id="IPR036291">
    <property type="entry name" value="NAD(P)-bd_dom_sf"/>
</dbReference>